<proteinExistence type="predicted"/>
<keyword evidence="3" id="KW-1185">Reference proteome</keyword>
<dbReference type="PROSITE" id="PS50801">
    <property type="entry name" value="STAS"/>
    <property type="match status" value="1"/>
</dbReference>
<reference evidence="2 3" key="1">
    <citation type="submission" date="2024-10" db="EMBL/GenBank/DDBJ databases">
        <title>The Natural Products Discovery Center: Release of the First 8490 Sequenced Strains for Exploring Actinobacteria Biosynthetic Diversity.</title>
        <authorList>
            <person name="Kalkreuter E."/>
            <person name="Kautsar S.A."/>
            <person name="Yang D."/>
            <person name="Bader C.D."/>
            <person name="Teijaro C.N."/>
            <person name="Fluegel L."/>
            <person name="Davis C.M."/>
            <person name="Simpson J.R."/>
            <person name="Lauterbach L."/>
            <person name="Steele A.D."/>
            <person name="Gui C."/>
            <person name="Meng S."/>
            <person name="Li G."/>
            <person name="Viehrig K."/>
            <person name="Ye F."/>
            <person name="Su P."/>
            <person name="Kiefer A.F."/>
            <person name="Nichols A."/>
            <person name="Cepeda A.J."/>
            <person name="Yan W."/>
            <person name="Fan B."/>
            <person name="Jiang Y."/>
            <person name="Adhikari A."/>
            <person name="Zheng C.-J."/>
            <person name="Schuster L."/>
            <person name="Cowan T.M."/>
            <person name="Smanski M.J."/>
            <person name="Chevrette M.G."/>
            <person name="De Carvalho L.P.S."/>
            <person name="Shen B."/>
        </authorList>
    </citation>
    <scope>NUCLEOTIDE SEQUENCE [LARGE SCALE GENOMIC DNA]</scope>
    <source>
        <strain evidence="2 3">NPDC019275</strain>
    </source>
</reference>
<evidence type="ECO:0000313" key="3">
    <source>
        <dbReference type="Proteomes" id="UP001611415"/>
    </source>
</evidence>
<gene>
    <name evidence="2" type="ORF">ACH49W_16205</name>
</gene>
<organism evidence="2 3">
    <name type="scientific">Nocardia xishanensis</name>
    <dbReference type="NCBI Taxonomy" id="238964"/>
    <lineage>
        <taxon>Bacteria</taxon>
        <taxon>Bacillati</taxon>
        <taxon>Actinomycetota</taxon>
        <taxon>Actinomycetes</taxon>
        <taxon>Mycobacteriales</taxon>
        <taxon>Nocardiaceae</taxon>
        <taxon>Nocardia</taxon>
    </lineage>
</organism>
<dbReference type="InterPro" id="IPR002645">
    <property type="entry name" value="STAS_dom"/>
</dbReference>
<feature type="domain" description="STAS" evidence="1">
    <location>
        <begin position="41"/>
        <end position="144"/>
    </location>
</feature>
<dbReference type="RefSeq" id="WP_357404436.1">
    <property type="nucleotide sequence ID" value="NZ_JBEYCD010000005.1"/>
</dbReference>
<accession>A0ABW7X1D7</accession>
<name>A0ABW7X1D7_9NOCA</name>
<dbReference type="EMBL" id="JBIRYO010000009">
    <property type="protein sequence ID" value="MFI2474918.1"/>
    <property type="molecule type" value="Genomic_DNA"/>
</dbReference>
<evidence type="ECO:0000313" key="2">
    <source>
        <dbReference type="EMBL" id="MFI2474918.1"/>
    </source>
</evidence>
<dbReference type="SUPFAM" id="SSF52091">
    <property type="entry name" value="SpoIIaa-like"/>
    <property type="match status" value="1"/>
</dbReference>
<dbReference type="Gene3D" id="3.30.750.24">
    <property type="entry name" value="STAS domain"/>
    <property type="match status" value="1"/>
</dbReference>
<dbReference type="PANTHER" id="PTHR33495">
    <property type="entry name" value="ANTI-SIGMA FACTOR ANTAGONIST TM_1081-RELATED-RELATED"/>
    <property type="match status" value="1"/>
</dbReference>
<dbReference type="CDD" id="cd07043">
    <property type="entry name" value="STAS_anti-anti-sigma_factors"/>
    <property type="match status" value="1"/>
</dbReference>
<dbReference type="InterPro" id="IPR036513">
    <property type="entry name" value="STAS_dom_sf"/>
</dbReference>
<dbReference type="Pfam" id="PF01740">
    <property type="entry name" value="STAS"/>
    <property type="match status" value="1"/>
</dbReference>
<comment type="caution">
    <text evidence="2">The sequence shown here is derived from an EMBL/GenBank/DDBJ whole genome shotgun (WGS) entry which is preliminary data.</text>
</comment>
<dbReference type="Proteomes" id="UP001611415">
    <property type="component" value="Unassembled WGS sequence"/>
</dbReference>
<sequence length="145" mass="15551">MNDQHEISPSTDIADDFVTPGSCLSVVTRRSGDRCEVVCRGEIDYGTGGQFYDAISTAVTDPTVDHIEVDLADVSFFSAAAIGTLGLLRTEARERGTTLTLRKPSPPVQRLLTLTGLSHLCGANPTHEARLAHLDRPDETIAATD</sequence>
<protein>
    <submittedName>
        <fullName evidence="2">STAS domain-containing protein</fullName>
    </submittedName>
</protein>
<evidence type="ECO:0000259" key="1">
    <source>
        <dbReference type="PROSITE" id="PS50801"/>
    </source>
</evidence>
<dbReference type="PANTHER" id="PTHR33495:SF2">
    <property type="entry name" value="ANTI-SIGMA FACTOR ANTAGONIST TM_1081-RELATED"/>
    <property type="match status" value="1"/>
</dbReference>